<accession>A0A8H7T2E6</accession>
<keyword evidence="2" id="KW-1185">Reference proteome</keyword>
<dbReference type="SUPFAM" id="SSF50630">
    <property type="entry name" value="Acid proteases"/>
    <property type="match status" value="1"/>
</dbReference>
<reference evidence="1" key="1">
    <citation type="submission" date="2021-02" db="EMBL/GenBank/DDBJ databases">
        <title>Genome sequence Cadophora malorum strain M34.</title>
        <authorList>
            <person name="Stefanovic E."/>
            <person name="Vu D."/>
            <person name="Scully C."/>
            <person name="Dijksterhuis J."/>
            <person name="Roader J."/>
            <person name="Houbraken J."/>
        </authorList>
    </citation>
    <scope>NUCLEOTIDE SEQUENCE</scope>
    <source>
        <strain evidence="1">M34</strain>
    </source>
</reference>
<evidence type="ECO:0000313" key="2">
    <source>
        <dbReference type="Proteomes" id="UP000664132"/>
    </source>
</evidence>
<sequence>MSALPLADQDALGFGSDDFADTWVFLPNLKQSIITFAEQDFYIGLFGICPRSTTLPGSSIPMKSYLEDLEGEWNDPKSVLVVYGWRPVSTVPVNDTLHDPLLDAAPSVTFAINNGNEGFTVNITLLYAAFDLNATRPLVQKSSRYFPLKRANSTTQYILGRAFFQEAYLIADYERLQFSIHQCKGVTNLAEDIWPIMSPNVNISDPNSGGIATDPSIDGLLLETSPTNYSKTEDVEEKTQTITSPVEMIEDTTFVKPEPDHDGVGVYEINADREPFETGVQEQAIYELDGLKDIVESDAQERHLHEMQAADEVATELRASEEAVELASPVPVTAVDRATPV</sequence>
<dbReference type="EMBL" id="JAFJYH010000532">
    <property type="protein sequence ID" value="KAG4411048.1"/>
    <property type="molecule type" value="Genomic_DNA"/>
</dbReference>
<dbReference type="Gene3D" id="2.40.70.10">
    <property type="entry name" value="Acid Proteases"/>
    <property type="match status" value="1"/>
</dbReference>
<comment type="caution">
    <text evidence="1">The sequence shown here is derived from an EMBL/GenBank/DDBJ whole genome shotgun (WGS) entry which is preliminary data.</text>
</comment>
<dbReference type="AlphaFoldDB" id="A0A8H7T2E6"/>
<gene>
    <name evidence="1" type="ORF">IFR04_015823</name>
</gene>
<dbReference type="InterPro" id="IPR021109">
    <property type="entry name" value="Peptidase_aspartic_dom_sf"/>
</dbReference>
<organism evidence="1 2">
    <name type="scientific">Cadophora malorum</name>
    <dbReference type="NCBI Taxonomy" id="108018"/>
    <lineage>
        <taxon>Eukaryota</taxon>
        <taxon>Fungi</taxon>
        <taxon>Dikarya</taxon>
        <taxon>Ascomycota</taxon>
        <taxon>Pezizomycotina</taxon>
        <taxon>Leotiomycetes</taxon>
        <taxon>Helotiales</taxon>
        <taxon>Ploettnerulaceae</taxon>
        <taxon>Cadophora</taxon>
    </lineage>
</organism>
<name>A0A8H7T2E6_9HELO</name>
<evidence type="ECO:0000313" key="1">
    <source>
        <dbReference type="EMBL" id="KAG4411048.1"/>
    </source>
</evidence>
<dbReference type="Proteomes" id="UP000664132">
    <property type="component" value="Unassembled WGS sequence"/>
</dbReference>
<dbReference type="OrthoDB" id="4074350at2759"/>
<protein>
    <submittedName>
        <fullName evidence="1">Uncharacterized protein</fullName>
    </submittedName>
</protein>
<proteinExistence type="predicted"/>